<evidence type="ECO:0000256" key="1">
    <source>
        <dbReference type="SAM" id="MobiDB-lite"/>
    </source>
</evidence>
<feature type="region of interest" description="Disordered" evidence="1">
    <location>
        <begin position="156"/>
        <end position="193"/>
    </location>
</feature>
<evidence type="ECO:0000313" key="3">
    <source>
        <dbReference type="Proteomes" id="UP000823388"/>
    </source>
</evidence>
<keyword evidence="3" id="KW-1185">Reference proteome</keyword>
<comment type="caution">
    <text evidence="2">The sequence shown here is derived from an EMBL/GenBank/DDBJ whole genome shotgun (WGS) entry which is preliminary data.</text>
</comment>
<dbReference type="AlphaFoldDB" id="A0A8T0XPK5"/>
<accession>A0A8T0XPK5</accession>
<proteinExistence type="predicted"/>
<gene>
    <name evidence="2" type="ORF">PVAP13_1KG111411</name>
</gene>
<dbReference type="Proteomes" id="UP000823388">
    <property type="component" value="Chromosome 1K"/>
</dbReference>
<reference evidence="2" key="1">
    <citation type="submission" date="2020-05" db="EMBL/GenBank/DDBJ databases">
        <title>WGS assembly of Panicum virgatum.</title>
        <authorList>
            <person name="Lovell J.T."/>
            <person name="Jenkins J."/>
            <person name="Shu S."/>
            <person name="Juenger T.E."/>
            <person name="Schmutz J."/>
        </authorList>
    </citation>
    <scope>NUCLEOTIDE SEQUENCE</scope>
    <source>
        <strain evidence="2">AP13</strain>
    </source>
</reference>
<name>A0A8T0XPK5_PANVG</name>
<organism evidence="2 3">
    <name type="scientific">Panicum virgatum</name>
    <name type="common">Blackwell switchgrass</name>
    <dbReference type="NCBI Taxonomy" id="38727"/>
    <lineage>
        <taxon>Eukaryota</taxon>
        <taxon>Viridiplantae</taxon>
        <taxon>Streptophyta</taxon>
        <taxon>Embryophyta</taxon>
        <taxon>Tracheophyta</taxon>
        <taxon>Spermatophyta</taxon>
        <taxon>Magnoliopsida</taxon>
        <taxon>Liliopsida</taxon>
        <taxon>Poales</taxon>
        <taxon>Poaceae</taxon>
        <taxon>PACMAD clade</taxon>
        <taxon>Panicoideae</taxon>
        <taxon>Panicodae</taxon>
        <taxon>Paniceae</taxon>
        <taxon>Panicinae</taxon>
        <taxon>Panicum</taxon>
        <taxon>Panicum sect. Hiantes</taxon>
    </lineage>
</organism>
<feature type="compositionally biased region" description="Low complexity" evidence="1">
    <location>
        <begin position="121"/>
        <end position="134"/>
    </location>
</feature>
<evidence type="ECO:0000313" key="2">
    <source>
        <dbReference type="EMBL" id="KAG2661840.1"/>
    </source>
</evidence>
<sequence>MTRLLPAASRSLPPPLTKTHPRRCHCGPCVQTEAREEEAETVAPICSFPLDPAAAAAALQQPAGGAAAPALQPRKPGGNRSRRSSTLVAAGKSLRAGRYSQQGAATRLLRPPGTATASLQPRLPAGPAAAAPSSLPSGLSLLPLRAGQSRTHLLRWRRHPSLPSATSRSKPSKAAMALSAVPGRALRRRWPPK</sequence>
<dbReference type="EMBL" id="CM029037">
    <property type="protein sequence ID" value="KAG2661840.1"/>
    <property type="molecule type" value="Genomic_DNA"/>
</dbReference>
<protein>
    <submittedName>
        <fullName evidence="2">Uncharacterized protein</fullName>
    </submittedName>
</protein>
<feature type="compositionally biased region" description="Low complexity" evidence="1">
    <location>
        <begin position="1"/>
        <end position="11"/>
    </location>
</feature>
<feature type="region of interest" description="Disordered" evidence="1">
    <location>
        <begin position="65"/>
        <end position="134"/>
    </location>
</feature>
<feature type="region of interest" description="Disordered" evidence="1">
    <location>
        <begin position="1"/>
        <end position="24"/>
    </location>
</feature>